<name>A0ABS0WRN3_9FLAO</name>
<dbReference type="RefSeq" id="WP_198841374.1">
    <property type="nucleotide sequence ID" value="NZ_JAEHFJ010000004.1"/>
</dbReference>
<evidence type="ECO:0000313" key="2">
    <source>
        <dbReference type="Proteomes" id="UP000623301"/>
    </source>
</evidence>
<dbReference type="Proteomes" id="UP000623301">
    <property type="component" value="Unassembled WGS sequence"/>
</dbReference>
<gene>
    <name evidence="1" type="ORF">JBL43_10395</name>
</gene>
<dbReference type="GO" id="GO:0032259">
    <property type="term" value="P:methylation"/>
    <property type="evidence" value="ECO:0007669"/>
    <property type="project" value="UniProtKB-KW"/>
</dbReference>
<dbReference type="Pfam" id="PF13489">
    <property type="entry name" value="Methyltransf_23"/>
    <property type="match status" value="1"/>
</dbReference>
<dbReference type="GO" id="GO:0008168">
    <property type="term" value="F:methyltransferase activity"/>
    <property type="evidence" value="ECO:0007669"/>
    <property type="project" value="UniProtKB-KW"/>
</dbReference>
<evidence type="ECO:0000313" key="1">
    <source>
        <dbReference type="EMBL" id="MBJ2174647.1"/>
    </source>
</evidence>
<dbReference type="CDD" id="cd02440">
    <property type="entry name" value="AdoMet_MTases"/>
    <property type="match status" value="1"/>
</dbReference>
<sequence>MSTKKQEWFKDWFDTKYYHILYQDRNDDEAQNFMKHLISFLELEKNSKILDLPCGRGRHSVFLNQLGYTVIGADLSENSIAFAKQFENETLHFKIHDMRDSFETKFDAIFNLFTSFGYFDDAETNIQVLKNLKNGLKENGLLVIDFLNVDYVKKHIVYTESVSRNNIDFNISRTVDGNAIIKDIRFFADGRDHHYTEKIKFLPLETLKEYFKTAGLHLKHTFGSYALEDFNVDKSSRLILLLE</sequence>
<protein>
    <submittedName>
        <fullName evidence="1">Methyltransferase domain-containing protein</fullName>
    </submittedName>
</protein>
<keyword evidence="1" id="KW-0808">Transferase</keyword>
<dbReference type="PANTHER" id="PTHR43861">
    <property type="entry name" value="TRANS-ACONITATE 2-METHYLTRANSFERASE-RELATED"/>
    <property type="match status" value="1"/>
</dbReference>
<keyword evidence="1" id="KW-0489">Methyltransferase</keyword>
<organism evidence="1 2">
    <name type="scientific">Aureibaculum flavum</name>
    <dbReference type="NCBI Taxonomy" id="2795986"/>
    <lineage>
        <taxon>Bacteria</taxon>
        <taxon>Pseudomonadati</taxon>
        <taxon>Bacteroidota</taxon>
        <taxon>Flavobacteriia</taxon>
        <taxon>Flavobacteriales</taxon>
        <taxon>Flavobacteriaceae</taxon>
        <taxon>Aureibaculum</taxon>
    </lineage>
</organism>
<keyword evidence="2" id="KW-1185">Reference proteome</keyword>
<dbReference type="EMBL" id="JAEHFJ010000004">
    <property type="protein sequence ID" value="MBJ2174647.1"/>
    <property type="molecule type" value="Genomic_DNA"/>
</dbReference>
<proteinExistence type="predicted"/>
<comment type="caution">
    <text evidence="1">The sequence shown here is derived from an EMBL/GenBank/DDBJ whole genome shotgun (WGS) entry which is preliminary data.</text>
</comment>
<accession>A0ABS0WRN3</accession>
<dbReference type="Gene3D" id="3.40.50.150">
    <property type="entry name" value="Vaccinia Virus protein VP39"/>
    <property type="match status" value="1"/>
</dbReference>
<dbReference type="InterPro" id="IPR029063">
    <property type="entry name" value="SAM-dependent_MTases_sf"/>
</dbReference>
<dbReference type="SUPFAM" id="SSF53335">
    <property type="entry name" value="S-adenosyl-L-methionine-dependent methyltransferases"/>
    <property type="match status" value="1"/>
</dbReference>
<reference evidence="1 2" key="1">
    <citation type="submission" date="2020-12" db="EMBL/GenBank/DDBJ databases">
        <title>Aureibaculum luteum sp. nov. and Aureibaculum flavum sp. nov., novel members of the family Flavobacteriaceae isolated from Antarctic intertidal sediments.</title>
        <authorList>
            <person name="He X."/>
            <person name="Zhang X."/>
        </authorList>
    </citation>
    <scope>NUCLEOTIDE SEQUENCE [LARGE SCALE GENOMIC DNA]</scope>
    <source>
        <strain evidence="1 2">A20</strain>
    </source>
</reference>
<dbReference type="Gene3D" id="2.20.25.110">
    <property type="entry name" value="S-adenosyl-L-methionine-dependent methyltransferases"/>
    <property type="match status" value="1"/>
</dbReference>